<evidence type="ECO:0000313" key="2">
    <source>
        <dbReference type="EMBL" id="ADP83946.1"/>
    </source>
</evidence>
<dbReference type="HOGENOM" id="CLU_051674_1_1_11"/>
<protein>
    <recommendedName>
        <fullName evidence="4">ABC transporter transmembrane protein</fullName>
    </recommendedName>
</protein>
<dbReference type="InParanoid" id="E3IZM8"/>
<keyword evidence="1" id="KW-1133">Transmembrane helix</keyword>
<evidence type="ECO:0008006" key="4">
    <source>
        <dbReference type="Google" id="ProtNLM"/>
    </source>
</evidence>
<feature type="transmembrane region" description="Helical" evidence="1">
    <location>
        <begin position="125"/>
        <end position="150"/>
    </location>
</feature>
<reference evidence="2 3" key="1">
    <citation type="submission" date="2010-10" db="EMBL/GenBank/DDBJ databases">
        <title>Complete sequence of Frankia sp. EuI1c.</title>
        <authorList>
            <consortium name="US DOE Joint Genome Institute"/>
            <person name="Lucas S."/>
            <person name="Copeland A."/>
            <person name="Lapidus A."/>
            <person name="Cheng J.-F."/>
            <person name="Bruce D."/>
            <person name="Goodwin L."/>
            <person name="Pitluck S."/>
            <person name="Chertkov O."/>
            <person name="Detter J.C."/>
            <person name="Han C."/>
            <person name="Tapia R."/>
            <person name="Land M."/>
            <person name="Hauser L."/>
            <person name="Jeffries C."/>
            <person name="Kyrpides N."/>
            <person name="Ivanova N."/>
            <person name="Mikhailova N."/>
            <person name="Beauchemin N."/>
            <person name="Sen A."/>
            <person name="Sur S.A."/>
            <person name="Gtari M."/>
            <person name="Wall L."/>
            <person name="Tisa L."/>
            <person name="Woyke T."/>
        </authorList>
    </citation>
    <scope>NUCLEOTIDE SEQUENCE [LARGE SCALE GENOMIC DNA]</scope>
    <source>
        <strain evidence="3">DSM 45817 / CECT 9037 / EuI1c</strain>
    </source>
</reference>
<dbReference type="OrthoDB" id="3297477at2"/>
<keyword evidence="1" id="KW-0472">Membrane</keyword>
<dbReference type="Proteomes" id="UP000002484">
    <property type="component" value="Chromosome"/>
</dbReference>
<keyword evidence="3" id="KW-1185">Reference proteome</keyword>
<dbReference type="PANTHER" id="PTHR37305">
    <property type="entry name" value="INTEGRAL MEMBRANE PROTEIN-RELATED"/>
    <property type="match status" value="1"/>
</dbReference>
<dbReference type="STRING" id="298654.FraEuI1c_5962"/>
<gene>
    <name evidence="2" type="ordered locus">FraEuI1c_5962</name>
</gene>
<feature type="transmembrane region" description="Helical" evidence="1">
    <location>
        <begin position="41"/>
        <end position="63"/>
    </location>
</feature>
<dbReference type="RefSeq" id="WP_013427064.1">
    <property type="nucleotide sequence ID" value="NC_014666.1"/>
</dbReference>
<dbReference type="KEGG" id="fri:FraEuI1c_5962"/>
<organism evidence="2 3">
    <name type="scientific">Pseudofrankia inefficax (strain DSM 45817 / CECT 9037 / DDB 130130 / EuI1c)</name>
    <name type="common">Frankia inefficax</name>
    <dbReference type="NCBI Taxonomy" id="298654"/>
    <lineage>
        <taxon>Bacteria</taxon>
        <taxon>Bacillati</taxon>
        <taxon>Actinomycetota</taxon>
        <taxon>Actinomycetes</taxon>
        <taxon>Frankiales</taxon>
        <taxon>Frankiaceae</taxon>
        <taxon>Pseudofrankia</taxon>
    </lineage>
</organism>
<feature type="transmembrane region" description="Helical" evidence="1">
    <location>
        <begin position="83"/>
        <end position="104"/>
    </location>
</feature>
<evidence type="ECO:0000256" key="1">
    <source>
        <dbReference type="SAM" id="Phobius"/>
    </source>
</evidence>
<accession>E3IZM8</accession>
<dbReference type="eggNOG" id="COG1277">
    <property type="taxonomic scope" value="Bacteria"/>
</dbReference>
<sequence>MTTTTLAEAPAAAPPFPGMRVSQARVIQSEWTKFRSLRSTLITLGAAVALTVGLAALFCAVIANRWDQLEPARKLAFDATEASLRGVTIAQLAVGVLGVLLVSGEYATGMIRASLTVVPKRLPVLWAKMTVFTVVVGVTSVVATLVAFFVGQSLLASKHLNVAFSHPHTARMVLGAAVYLLLVGLTGMAFGGLFRNTAAGISSLVALYFVIPPLFDLLPASWANNISPYLPSNAGAAFWQRADPSLLSPGHGFLVILAWTAVAVALAAVRLKRADA</sequence>
<dbReference type="AlphaFoldDB" id="E3IZM8"/>
<dbReference type="PANTHER" id="PTHR37305:SF1">
    <property type="entry name" value="MEMBRANE PROTEIN"/>
    <property type="match status" value="1"/>
</dbReference>
<keyword evidence="1" id="KW-0812">Transmembrane</keyword>
<dbReference type="EMBL" id="CP002299">
    <property type="protein sequence ID" value="ADP83946.1"/>
    <property type="molecule type" value="Genomic_DNA"/>
</dbReference>
<feature type="transmembrane region" description="Helical" evidence="1">
    <location>
        <begin position="197"/>
        <end position="215"/>
    </location>
</feature>
<evidence type="ECO:0000313" key="3">
    <source>
        <dbReference type="Proteomes" id="UP000002484"/>
    </source>
</evidence>
<proteinExistence type="predicted"/>
<name>E3IZM8_PSEI1</name>
<feature type="transmembrane region" description="Helical" evidence="1">
    <location>
        <begin position="251"/>
        <end position="271"/>
    </location>
</feature>
<feature type="transmembrane region" description="Helical" evidence="1">
    <location>
        <begin position="170"/>
        <end position="190"/>
    </location>
</feature>